<sequence>MRIIRHFITTVLLAVAVAGPAIAKETPASVDFKACPQFFVTGAAPHIPASDHLRFRSLCYDAFAVLHSGRSKTPVFVAQRLNRASLQAAAGEKRTNKFFADARLPYAERAQLDDYKGSGFDRGHMAPAGDMPAAQAMAQSFSLANMVPQAPLNNQRSWNGIEQATRKYVLRAHGDVYVITGPVFADNPRVIGPGKVWVPKYLYKLVYDATTGRAWAHWMENTDEARAGRPITYRELVNRTGIEFLPGMPVRD</sequence>
<dbReference type="GO" id="GO:0004519">
    <property type="term" value="F:endonuclease activity"/>
    <property type="evidence" value="ECO:0007669"/>
    <property type="project" value="UniProtKB-UniRule"/>
</dbReference>
<dbReference type="RefSeq" id="WP_163967563.1">
    <property type="nucleotide sequence ID" value="NZ_JAAIVB010000073.1"/>
</dbReference>
<dbReference type="InterPro" id="IPR001604">
    <property type="entry name" value="Endo_G_ENPP1-like_dom"/>
</dbReference>
<dbReference type="EMBL" id="JAAIVB010000073">
    <property type="protein sequence ID" value="NEX63621.1"/>
    <property type="molecule type" value="Genomic_DNA"/>
</dbReference>
<dbReference type="SMART" id="SM00477">
    <property type="entry name" value="NUC"/>
    <property type="match status" value="1"/>
</dbReference>
<comment type="similarity">
    <text evidence="2 10">Belongs to the DNA/RNA non-specific endonuclease family.</text>
</comment>
<dbReference type="InterPro" id="IPR020821">
    <property type="entry name" value="ENPP1-3/EXOG-like_nuc-like"/>
</dbReference>
<feature type="chain" id="PRO_5025477095" description="Endonuclease" evidence="11">
    <location>
        <begin position="24"/>
        <end position="252"/>
    </location>
</feature>
<feature type="active site" description="Proton acceptor" evidence="8">
    <location>
        <position position="124"/>
    </location>
</feature>
<dbReference type="InterPro" id="IPR018524">
    <property type="entry name" value="DNA/RNA_endonuclease_AS"/>
</dbReference>
<proteinExistence type="inferred from homology"/>
<dbReference type="PANTHER" id="PTHR13966">
    <property type="entry name" value="ENDONUCLEASE RELATED"/>
    <property type="match status" value="1"/>
</dbReference>
<organism evidence="14 15">
    <name type="scientific">Noviherbaspirillum galbum</name>
    <dbReference type="NCBI Taxonomy" id="2709383"/>
    <lineage>
        <taxon>Bacteria</taxon>
        <taxon>Pseudomonadati</taxon>
        <taxon>Pseudomonadota</taxon>
        <taxon>Betaproteobacteria</taxon>
        <taxon>Burkholderiales</taxon>
        <taxon>Oxalobacteraceae</taxon>
        <taxon>Noviherbaspirillum</taxon>
    </lineage>
</organism>
<evidence type="ECO:0000259" key="13">
    <source>
        <dbReference type="SMART" id="SM00892"/>
    </source>
</evidence>
<dbReference type="Proteomes" id="UP000482155">
    <property type="component" value="Unassembled WGS sequence"/>
</dbReference>
<dbReference type="GO" id="GO:0003676">
    <property type="term" value="F:nucleic acid binding"/>
    <property type="evidence" value="ECO:0007669"/>
    <property type="project" value="InterPro"/>
</dbReference>
<accession>A0A6B3SSJ5</accession>
<dbReference type="EC" id="3.1.30.-" evidence="10"/>
<evidence type="ECO:0000256" key="9">
    <source>
        <dbReference type="PIRSR" id="PIRSR640255-2"/>
    </source>
</evidence>
<dbReference type="InterPro" id="IPR044925">
    <property type="entry name" value="His-Me_finger_sf"/>
</dbReference>
<evidence type="ECO:0000256" key="2">
    <source>
        <dbReference type="ARBA" id="ARBA00010052"/>
    </source>
</evidence>
<dbReference type="Pfam" id="PF01223">
    <property type="entry name" value="Endonuclease_NS"/>
    <property type="match status" value="1"/>
</dbReference>
<comment type="caution">
    <text evidence="14">The sequence shown here is derived from an EMBL/GenBank/DDBJ whole genome shotgun (WGS) entry which is preliminary data.</text>
</comment>
<keyword evidence="7" id="KW-0460">Magnesium</keyword>
<dbReference type="AlphaFoldDB" id="A0A6B3SSJ5"/>
<keyword evidence="4 9" id="KW-0479">Metal-binding</keyword>
<feature type="domain" description="ENPP1-3/EXOG-like endonuclease/phosphodiesterase" evidence="12">
    <location>
        <begin position="60"/>
        <end position="251"/>
    </location>
</feature>
<evidence type="ECO:0000256" key="10">
    <source>
        <dbReference type="RuleBase" id="RU366055"/>
    </source>
</evidence>
<reference evidence="14 15" key="1">
    <citation type="submission" date="2020-02" db="EMBL/GenBank/DDBJ databases">
        <authorList>
            <person name="Kim M.K."/>
        </authorList>
    </citation>
    <scope>NUCLEOTIDE SEQUENCE [LARGE SCALE GENOMIC DNA]</scope>
    <source>
        <strain evidence="14 15">17J57-3</strain>
    </source>
</reference>
<evidence type="ECO:0000256" key="5">
    <source>
        <dbReference type="ARBA" id="ARBA00022759"/>
    </source>
</evidence>
<evidence type="ECO:0000256" key="4">
    <source>
        <dbReference type="ARBA" id="ARBA00022723"/>
    </source>
</evidence>
<dbReference type="PROSITE" id="PS01070">
    <property type="entry name" value="NUCLEASE_NON_SPEC"/>
    <property type="match status" value="1"/>
</dbReference>
<dbReference type="GO" id="GO:0046872">
    <property type="term" value="F:metal ion binding"/>
    <property type="evidence" value="ECO:0007669"/>
    <property type="project" value="UniProtKB-KW"/>
</dbReference>
<evidence type="ECO:0000256" key="11">
    <source>
        <dbReference type="SAM" id="SignalP"/>
    </source>
</evidence>
<keyword evidence="11" id="KW-0732">Signal</keyword>
<name>A0A6B3SSJ5_9BURK</name>
<dbReference type="SUPFAM" id="SSF54060">
    <property type="entry name" value="His-Me finger endonucleases"/>
    <property type="match status" value="1"/>
</dbReference>
<gene>
    <name evidence="14" type="ORF">G3574_21290</name>
</gene>
<evidence type="ECO:0000256" key="1">
    <source>
        <dbReference type="ARBA" id="ARBA00001946"/>
    </source>
</evidence>
<evidence type="ECO:0000313" key="15">
    <source>
        <dbReference type="Proteomes" id="UP000482155"/>
    </source>
</evidence>
<feature type="signal peptide" evidence="11">
    <location>
        <begin position="1"/>
        <end position="23"/>
    </location>
</feature>
<feature type="binding site" evidence="9">
    <location>
        <position position="154"/>
    </location>
    <ligand>
        <name>Mg(2+)</name>
        <dbReference type="ChEBI" id="CHEBI:18420"/>
        <note>catalytic</note>
    </ligand>
</feature>
<dbReference type="GO" id="GO:0016787">
    <property type="term" value="F:hydrolase activity"/>
    <property type="evidence" value="ECO:0007669"/>
    <property type="project" value="UniProtKB-KW"/>
</dbReference>
<evidence type="ECO:0000259" key="12">
    <source>
        <dbReference type="SMART" id="SM00477"/>
    </source>
</evidence>
<keyword evidence="6 10" id="KW-0378">Hydrolase</keyword>
<dbReference type="SMART" id="SM00892">
    <property type="entry name" value="Endonuclease_NS"/>
    <property type="match status" value="1"/>
</dbReference>
<keyword evidence="5 10" id="KW-0255">Endonuclease</keyword>
<dbReference type="Gene3D" id="3.40.570.10">
    <property type="entry name" value="Extracellular Endonuclease, subunit A"/>
    <property type="match status" value="1"/>
</dbReference>
<feature type="domain" description="DNA/RNA non-specific endonuclease/pyrophosphatase/phosphodiesterase" evidence="13">
    <location>
        <begin position="59"/>
        <end position="251"/>
    </location>
</feature>
<dbReference type="InterPro" id="IPR040255">
    <property type="entry name" value="Non-specific_endonuclease"/>
</dbReference>
<protein>
    <recommendedName>
        <fullName evidence="10">Endonuclease</fullName>
        <ecNumber evidence="10">3.1.30.-</ecNumber>
    </recommendedName>
</protein>
<evidence type="ECO:0000256" key="8">
    <source>
        <dbReference type="PIRSR" id="PIRSR640255-1"/>
    </source>
</evidence>
<keyword evidence="15" id="KW-1185">Reference proteome</keyword>
<dbReference type="InterPro" id="IPR044929">
    <property type="entry name" value="DNA/RNA_non-sp_Endonuclease_sf"/>
</dbReference>
<evidence type="ECO:0000313" key="14">
    <source>
        <dbReference type="EMBL" id="NEX63621.1"/>
    </source>
</evidence>
<evidence type="ECO:0000256" key="6">
    <source>
        <dbReference type="ARBA" id="ARBA00022801"/>
    </source>
</evidence>
<keyword evidence="3 10" id="KW-0540">Nuclease</keyword>
<evidence type="ECO:0000256" key="3">
    <source>
        <dbReference type="ARBA" id="ARBA00022722"/>
    </source>
</evidence>
<comment type="cofactor">
    <cofactor evidence="1 10">
        <name>Mg(2+)</name>
        <dbReference type="ChEBI" id="CHEBI:18420"/>
    </cofactor>
</comment>
<evidence type="ECO:0000256" key="7">
    <source>
        <dbReference type="ARBA" id="ARBA00022842"/>
    </source>
</evidence>
<dbReference type="PANTHER" id="PTHR13966:SF5">
    <property type="entry name" value="ENDONUCLEASE G, MITOCHONDRIAL"/>
    <property type="match status" value="1"/>
</dbReference>